<feature type="transmembrane region" description="Helical" evidence="10">
    <location>
        <begin position="6"/>
        <end position="26"/>
    </location>
</feature>
<evidence type="ECO:0000256" key="2">
    <source>
        <dbReference type="ARBA" id="ARBA00004370"/>
    </source>
</evidence>
<evidence type="ECO:0000256" key="4">
    <source>
        <dbReference type="ARBA" id="ARBA00022553"/>
    </source>
</evidence>
<evidence type="ECO:0000256" key="5">
    <source>
        <dbReference type="ARBA" id="ARBA00022692"/>
    </source>
</evidence>
<dbReference type="SMART" id="SM00387">
    <property type="entry name" value="HATPase_c"/>
    <property type="match status" value="1"/>
</dbReference>
<dbReference type="OrthoDB" id="7284568at2"/>
<dbReference type="PROSITE" id="PS50109">
    <property type="entry name" value="HIS_KIN"/>
    <property type="match status" value="1"/>
</dbReference>
<evidence type="ECO:0000313" key="14">
    <source>
        <dbReference type="EMBL" id="RAK65478.1"/>
    </source>
</evidence>
<feature type="domain" description="CHASE" evidence="13">
    <location>
        <begin position="68"/>
        <end position="279"/>
    </location>
</feature>
<sequence length="748" mass="81173">MPYFVVPSLVLLVGVCATLLISFLFLRGADSRDQERMRLQADLAVSALQERMEAHSALLRGTAGLFAGSDEVDAREFDAYVAQLGLGTRYPGVLGIGYAARGADEAGRAQIEASMRRQGFPDFRVWPATPRDVYTSIVYLSPMNARNAAAIGYDMFTEPYRREAMARAATTGQLAASARVELVQEIDADKQPGFLMYLPVRRDADQTPLAGFVYSPLRAHDLLETVFPRRPDRLMDVTIYDGAARRENRLYGTDGPDEPDARLRTTRQVDIGGRTWTLAFAARPAFEAGSNRSLAWWSAAAGAIVTLALTLAVLAQARGAIHAEHARAELRDVNASLEDRVEARTRELREEMGRREAAEDQIRQMQKMEAIGQLSGGIAHDFNNMLAIVIGSLDMARRRLAGGEDPRVIRYLDNAAEGARRAAVLTGRLLAFARRQQLSPEPVDPNRLVNGMAELLQRALGERVEIRTTLAEGLWPVHADAAELENALLNLAVNARDAMPEGGRLSIETSNIPASGDGGPAGLPPGDFVAIRVADTGVGMSPEVMARAFEPFFTTKAVGKGTGLGLSQVYGFVRQSGGEVTFHSAPGEGACVTILLPRWTGEALVREARPALEGAPLRAVEGEAVLVVEDEADVRRLSVETLRELGYQVFEAEDAGQALEMLPGLSRLDLLFTDIVMPGLNGFQLAQRARTLRPDLRVLFTTGYAHGAATDAQAAMTDSMTLAKPFSLDQLARKVREALDGGVTDRAR</sequence>
<evidence type="ECO:0000256" key="3">
    <source>
        <dbReference type="ARBA" id="ARBA00012438"/>
    </source>
</evidence>
<accession>A0A328BKI1</accession>
<evidence type="ECO:0000256" key="6">
    <source>
        <dbReference type="ARBA" id="ARBA00022989"/>
    </source>
</evidence>
<protein>
    <recommendedName>
        <fullName evidence="3">histidine kinase</fullName>
        <ecNumber evidence="3">2.7.13.3</ecNumber>
    </recommendedName>
</protein>
<evidence type="ECO:0000259" key="13">
    <source>
        <dbReference type="PROSITE" id="PS50839"/>
    </source>
</evidence>
<keyword evidence="4 8" id="KW-0597">Phosphoprotein</keyword>
<dbReference type="SUPFAM" id="SSF55874">
    <property type="entry name" value="ATPase domain of HSP90 chaperone/DNA topoisomerase II/histidine kinase"/>
    <property type="match status" value="1"/>
</dbReference>
<dbReference type="AlphaFoldDB" id="A0A328BKI1"/>
<dbReference type="Proteomes" id="UP000249524">
    <property type="component" value="Unassembled WGS sequence"/>
</dbReference>
<dbReference type="Gene3D" id="3.40.50.2300">
    <property type="match status" value="1"/>
</dbReference>
<dbReference type="SUPFAM" id="SSF52172">
    <property type="entry name" value="CheY-like"/>
    <property type="match status" value="1"/>
</dbReference>
<dbReference type="SMART" id="SM00448">
    <property type="entry name" value="REC"/>
    <property type="match status" value="1"/>
</dbReference>
<gene>
    <name evidence="14" type="ORF">DJ019_10980</name>
</gene>
<evidence type="ECO:0000259" key="11">
    <source>
        <dbReference type="PROSITE" id="PS50109"/>
    </source>
</evidence>
<proteinExistence type="predicted"/>
<dbReference type="Pfam" id="PF00072">
    <property type="entry name" value="Response_reg"/>
    <property type="match status" value="1"/>
</dbReference>
<evidence type="ECO:0000256" key="9">
    <source>
        <dbReference type="SAM" id="Coils"/>
    </source>
</evidence>
<feature type="transmembrane region" description="Helical" evidence="10">
    <location>
        <begin position="294"/>
        <end position="315"/>
    </location>
</feature>
<dbReference type="InterPro" id="IPR003594">
    <property type="entry name" value="HATPase_dom"/>
</dbReference>
<dbReference type="InterPro" id="IPR042240">
    <property type="entry name" value="CHASE_sf"/>
</dbReference>
<dbReference type="PANTHER" id="PTHR43065">
    <property type="entry name" value="SENSOR HISTIDINE KINASE"/>
    <property type="match status" value="1"/>
</dbReference>
<keyword evidence="15" id="KW-1185">Reference proteome</keyword>
<evidence type="ECO:0000256" key="1">
    <source>
        <dbReference type="ARBA" id="ARBA00000085"/>
    </source>
</evidence>
<dbReference type="PRINTS" id="PR00344">
    <property type="entry name" value="BCTRLSENSOR"/>
</dbReference>
<dbReference type="CDD" id="cd00082">
    <property type="entry name" value="HisKA"/>
    <property type="match status" value="1"/>
</dbReference>
<feature type="modified residue" description="4-aspartylphosphate" evidence="8">
    <location>
        <position position="674"/>
    </location>
</feature>
<keyword evidence="14" id="KW-0418">Kinase</keyword>
<dbReference type="Pfam" id="PF02518">
    <property type="entry name" value="HATPase_c"/>
    <property type="match status" value="1"/>
</dbReference>
<feature type="domain" description="Response regulatory" evidence="12">
    <location>
        <begin position="624"/>
        <end position="739"/>
    </location>
</feature>
<dbReference type="SMART" id="SM01079">
    <property type="entry name" value="CHASE"/>
    <property type="match status" value="1"/>
</dbReference>
<dbReference type="PANTHER" id="PTHR43065:SF42">
    <property type="entry name" value="TWO-COMPONENT SENSOR PPRA"/>
    <property type="match status" value="1"/>
</dbReference>
<dbReference type="EMBL" id="QFYS01000004">
    <property type="protein sequence ID" value="RAK65478.1"/>
    <property type="molecule type" value="Genomic_DNA"/>
</dbReference>
<organism evidence="14 15">
    <name type="scientific">Phenylobacterium kunshanense</name>
    <dbReference type="NCBI Taxonomy" id="1445034"/>
    <lineage>
        <taxon>Bacteria</taxon>
        <taxon>Pseudomonadati</taxon>
        <taxon>Pseudomonadota</taxon>
        <taxon>Alphaproteobacteria</taxon>
        <taxon>Caulobacterales</taxon>
        <taxon>Caulobacteraceae</taxon>
        <taxon>Phenylobacterium</taxon>
    </lineage>
</organism>
<dbReference type="InterPro" id="IPR036890">
    <property type="entry name" value="HATPase_C_sf"/>
</dbReference>
<dbReference type="PROSITE" id="PS50839">
    <property type="entry name" value="CHASE"/>
    <property type="match status" value="1"/>
</dbReference>
<dbReference type="InterPro" id="IPR005467">
    <property type="entry name" value="His_kinase_dom"/>
</dbReference>
<comment type="caution">
    <text evidence="14">The sequence shown here is derived from an EMBL/GenBank/DDBJ whole genome shotgun (WGS) entry which is preliminary data.</text>
</comment>
<evidence type="ECO:0000259" key="12">
    <source>
        <dbReference type="PROSITE" id="PS50110"/>
    </source>
</evidence>
<dbReference type="Pfam" id="PF03924">
    <property type="entry name" value="CHASE"/>
    <property type="match status" value="1"/>
</dbReference>
<dbReference type="RefSeq" id="WP_111276074.1">
    <property type="nucleotide sequence ID" value="NZ_QFYS01000004.1"/>
</dbReference>
<feature type="coiled-coil region" evidence="9">
    <location>
        <begin position="327"/>
        <end position="368"/>
    </location>
</feature>
<reference evidence="14 15" key="1">
    <citation type="submission" date="2018-05" db="EMBL/GenBank/DDBJ databases">
        <authorList>
            <person name="Lanie J.A."/>
            <person name="Ng W.-L."/>
            <person name="Kazmierczak K.M."/>
            <person name="Andrzejewski T.M."/>
            <person name="Davidsen T.M."/>
            <person name="Wayne K.J."/>
            <person name="Tettelin H."/>
            <person name="Glass J.I."/>
            <person name="Rusch D."/>
            <person name="Podicherti R."/>
            <person name="Tsui H.-C.T."/>
            <person name="Winkler M.E."/>
        </authorList>
    </citation>
    <scope>NUCLEOTIDE SEQUENCE [LARGE SCALE GENOMIC DNA]</scope>
    <source>
        <strain evidence="14 15">BUT-10</strain>
    </source>
</reference>
<dbReference type="EC" id="2.7.13.3" evidence="3"/>
<dbReference type="GO" id="GO:0000155">
    <property type="term" value="F:phosphorelay sensor kinase activity"/>
    <property type="evidence" value="ECO:0007669"/>
    <property type="project" value="InterPro"/>
</dbReference>
<evidence type="ECO:0000313" key="15">
    <source>
        <dbReference type="Proteomes" id="UP000249524"/>
    </source>
</evidence>
<dbReference type="SUPFAM" id="SSF47384">
    <property type="entry name" value="Homodimeric domain of signal transducing histidine kinase"/>
    <property type="match status" value="1"/>
</dbReference>
<feature type="domain" description="Histidine kinase" evidence="11">
    <location>
        <begin position="377"/>
        <end position="600"/>
    </location>
</feature>
<dbReference type="InterPro" id="IPR004358">
    <property type="entry name" value="Sig_transdc_His_kin-like_C"/>
</dbReference>
<comment type="catalytic activity">
    <reaction evidence="1">
        <text>ATP + protein L-histidine = ADP + protein N-phospho-L-histidine.</text>
        <dbReference type="EC" id="2.7.13.3"/>
    </reaction>
</comment>
<keyword evidence="14" id="KW-0808">Transferase</keyword>
<name>A0A328BKI1_9CAUL</name>
<evidence type="ECO:0000256" key="7">
    <source>
        <dbReference type="ARBA" id="ARBA00023136"/>
    </source>
</evidence>
<dbReference type="InterPro" id="IPR036097">
    <property type="entry name" value="HisK_dim/P_sf"/>
</dbReference>
<dbReference type="InterPro" id="IPR006189">
    <property type="entry name" value="CHASE_dom"/>
</dbReference>
<dbReference type="SMART" id="SM00388">
    <property type="entry name" value="HisKA"/>
    <property type="match status" value="1"/>
</dbReference>
<dbReference type="Gene3D" id="3.30.450.350">
    <property type="entry name" value="CHASE domain"/>
    <property type="match status" value="1"/>
</dbReference>
<dbReference type="Gene3D" id="3.30.565.10">
    <property type="entry name" value="Histidine kinase-like ATPase, C-terminal domain"/>
    <property type="match status" value="1"/>
</dbReference>
<evidence type="ECO:0000256" key="8">
    <source>
        <dbReference type="PROSITE-ProRule" id="PRU00169"/>
    </source>
</evidence>
<dbReference type="GO" id="GO:0016020">
    <property type="term" value="C:membrane"/>
    <property type="evidence" value="ECO:0007669"/>
    <property type="project" value="UniProtKB-SubCell"/>
</dbReference>
<dbReference type="InterPro" id="IPR011006">
    <property type="entry name" value="CheY-like_superfamily"/>
</dbReference>
<keyword evidence="6 10" id="KW-1133">Transmembrane helix</keyword>
<keyword evidence="7 10" id="KW-0472">Membrane</keyword>
<dbReference type="InterPro" id="IPR001789">
    <property type="entry name" value="Sig_transdc_resp-reg_receiver"/>
</dbReference>
<keyword evidence="9" id="KW-0175">Coiled coil</keyword>
<keyword evidence="5 10" id="KW-0812">Transmembrane</keyword>
<dbReference type="Gene3D" id="1.10.287.130">
    <property type="match status" value="1"/>
</dbReference>
<evidence type="ECO:0000256" key="10">
    <source>
        <dbReference type="SAM" id="Phobius"/>
    </source>
</evidence>
<dbReference type="PROSITE" id="PS50110">
    <property type="entry name" value="RESPONSE_REGULATORY"/>
    <property type="match status" value="1"/>
</dbReference>
<dbReference type="InterPro" id="IPR003661">
    <property type="entry name" value="HisK_dim/P_dom"/>
</dbReference>
<comment type="subcellular location">
    <subcellularLocation>
        <location evidence="2">Membrane</location>
    </subcellularLocation>
</comment>